<dbReference type="Proteomes" id="UP000887578">
    <property type="component" value="Unplaced"/>
</dbReference>
<evidence type="ECO:0000313" key="2">
    <source>
        <dbReference type="Proteomes" id="UP000887578"/>
    </source>
</evidence>
<accession>A0A914P9T1</accession>
<sequence>MKPKSDYRDFIKPKHQKIFDNQIDIATDRDNRIKRAAELTNSCSARTKALATPKSEPTLRQQRKLYESSNENITTPNRSQKTPIINHPRTLTTPVRKFSRKSGMNSRSRIPITPIRTKIPTSCFQPKLPSLSSSGHLQKATPTKIVIAPSIATPPICESKEFLAQQKTPSNCESVAKNKNFENVTIRKKRRSNGTPRNQFTRSQTPLRSPAL</sequence>
<keyword evidence="2" id="KW-1185">Reference proteome</keyword>
<evidence type="ECO:0000256" key="1">
    <source>
        <dbReference type="SAM" id="MobiDB-lite"/>
    </source>
</evidence>
<proteinExistence type="predicted"/>
<dbReference type="WBParaSite" id="PDA_v2.g14822.t1">
    <property type="protein sequence ID" value="PDA_v2.g14822.t1"/>
    <property type="gene ID" value="PDA_v2.g14822"/>
</dbReference>
<protein>
    <submittedName>
        <fullName evidence="3">Uncharacterized protein</fullName>
    </submittedName>
</protein>
<feature type="region of interest" description="Disordered" evidence="1">
    <location>
        <begin position="48"/>
        <end position="86"/>
    </location>
</feature>
<evidence type="ECO:0000313" key="3">
    <source>
        <dbReference type="WBParaSite" id="PDA_v2.g14822.t1"/>
    </source>
</evidence>
<feature type="compositionally biased region" description="Polar residues" evidence="1">
    <location>
        <begin position="67"/>
        <end position="86"/>
    </location>
</feature>
<dbReference type="AlphaFoldDB" id="A0A914P9T1"/>
<feature type="compositionally biased region" description="Polar residues" evidence="1">
    <location>
        <begin position="193"/>
        <end position="212"/>
    </location>
</feature>
<reference evidence="3" key="1">
    <citation type="submission" date="2022-11" db="UniProtKB">
        <authorList>
            <consortium name="WormBaseParasite"/>
        </authorList>
    </citation>
    <scope>IDENTIFICATION</scope>
</reference>
<feature type="region of interest" description="Disordered" evidence="1">
    <location>
        <begin position="183"/>
        <end position="212"/>
    </location>
</feature>
<name>A0A914P9T1_9BILA</name>
<organism evidence="2 3">
    <name type="scientific">Panagrolaimus davidi</name>
    <dbReference type="NCBI Taxonomy" id="227884"/>
    <lineage>
        <taxon>Eukaryota</taxon>
        <taxon>Metazoa</taxon>
        <taxon>Ecdysozoa</taxon>
        <taxon>Nematoda</taxon>
        <taxon>Chromadorea</taxon>
        <taxon>Rhabditida</taxon>
        <taxon>Tylenchina</taxon>
        <taxon>Panagrolaimomorpha</taxon>
        <taxon>Panagrolaimoidea</taxon>
        <taxon>Panagrolaimidae</taxon>
        <taxon>Panagrolaimus</taxon>
    </lineage>
</organism>